<feature type="compositionally biased region" description="Acidic residues" evidence="15">
    <location>
        <begin position="772"/>
        <end position="783"/>
    </location>
</feature>
<dbReference type="EC" id="2.1.1.359" evidence="3"/>
<dbReference type="InterPro" id="IPR046341">
    <property type="entry name" value="SET_dom_sf"/>
</dbReference>
<protein>
    <recommendedName>
        <fullName evidence="4">Histone-lysine N-methyltransferase, H3 lysine-36 specific</fullName>
        <ecNumber evidence="3">2.1.1.359</ecNumber>
    </recommendedName>
    <alternativeName>
        <fullName evidence="13">SET domain-containing protein 2</fullName>
    </alternativeName>
</protein>
<feature type="region of interest" description="Disordered" evidence="15">
    <location>
        <begin position="1"/>
        <end position="66"/>
    </location>
</feature>
<feature type="compositionally biased region" description="Polar residues" evidence="15">
    <location>
        <begin position="606"/>
        <end position="617"/>
    </location>
</feature>
<dbReference type="InterPro" id="IPR003616">
    <property type="entry name" value="Post-SET_dom"/>
</dbReference>
<evidence type="ECO:0000256" key="1">
    <source>
        <dbReference type="ARBA" id="ARBA00004123"/>
    </source>
</evidence>
<feature type="domain" description="AWS" evidence="18">
    <location>
        <begin position="100"/>
        <end position="154"/>
    </location>
</feature>
<feature type="compositionally biased region" description="Low complexity" evidence="15">
    <location>
        <begin position="740"/>
        <end position="753"/>
    </location>
</feature>
<feature type="compositionally biased region" description="Polar residues" evidence="15">
    <location>
        <begin position="1"/>
        <end position="14"/>
    </location>
</feature>
<name>A0ABR2ZMC8_9AGAR</name>
<feature type="domain" description="SET" evidence="16">
    <location>
        <begin position="156"/>
        <end position="273"/>
    </location>
</feature>
<dbReference type="InterPro" id="IPR013257">
    <property type="entry name" value="SRI"/>
</dbReference>
<comment type="caution">
    <text evidence="19">The sequence shown here is derived from an EMBL/GenBank/DDBJ whole genome shotgun (WGS) entry which is preliminary data.</text>
</comment>
<dbReference type="PROSITE" id="PS51568">
    <property type="entry name" value="SAM_MT43_SET2_1"/>
    <property type="match status" value="1"/>
</dbReference>
<dbReference type="Pfam" id="PF17907">
    <property type="entry name" value="AWS"/>
    <property type="match status" value="1"/>
</dbReference>
<comment type="catalytic activity">
    <reaction evidence="14">
        <text>L-lysyl(36)-[histone H3] + 3 S-adenosyl-L-methionine = N(6),N(6),N(6)-trimethyl-L-lysyl(36)-[histone H3] + 3 S-adenosyl-L-homocysteine + 3 H(+)</text>
        <dbReference type="Rhea" id="RHEA:60324"/>
        <dbReference type="Rhea" id="RHEA-COMP:9785"/>
        <dbReference type="Rhea" id="RHEA-COMP:15536"/>
        <dbReference type="ChEBI" id="CHEBI:15378"/>
        <dbReference type="ChEBI" id="CHEBI:29969"/>
        <dbReference type="ChEBI" id="CHEBI:57856"/>
        <dbReference type="ChEBI" id="CHEBI:59789"/>
        <dbReference type="ChEBI" id="CHEBI:61961"/>
        <dbReference type="EC" id="2.1.1.359"/>
    </reaction>
</comment>
<dbReference type="EMBL" id="JBBXMP010000131">
    <property type="protein sequence ID" value="KAL0061572.1"/>
    <property type="molecule type" value="Genomic_DNA"/>
</dbReference>
<dbReference type="InterPro" id="IPR006560">
    <property type="entry name" value="AWS_dom"/>
</dbReference>
<keyword evidence="9" id="KW-0949">S-adenosyl-L-methionine</keyword>
<keyword evidence="20" id="KW-1185">Reference proteome</keyword>
<dbReference type="InterPro" id="IPR044437">
    <property type="entry name" value="SETD2/Set2_SET"/>
</dbReference>
<dbReference type="InterPro" id="IPR001214">
    <property type="entry name" value="SET_dom"/>
</dbReference>
<dbReference type="Pfam" id="PF00856">
    <property type="entry name" value="SET"/>
    <property type="match status" value="1"/>
</dbReference>
<dbReference type="SUPFAM" id="SSF82199">
    <property type="entry name" value="SET domain"/>
    <property type="match status" value="1"/>
</dbReference>
<dbReference type="SMART" id="SM00570">
    <property type="entry name" value="AWS"/>
    <property type="match status" value="1"/>
</dbReference>
<evidence type="ECO:0000256" key="15">
    <source>
        <dbReference type="SAM" id="MobiDB-lite"/>
    </source>
</evidence>
<evidence type="ECO:0000313" key="19">
    <source>
        <dbReference type="EMBL" id="KAL0061572.1"/>
    </source>
</evidence>
<keyword evidence="5" id="KW-0158">Chromosome</keyword>
<keyword evidence="6" id="KW-0678">Repressor</keyword>
<evidence type="ECO:0000256" key="10">
    <source>
        <dbReference type="ARBA" id="ARBA00023015"/>
    </source>
</evidence>
<evidence type="ECO:0000256" key="8">
    <source>
        <dbReference type="ARBA" id="ARBA00022679"/>
    </source>
</evidence>
<keyword evidence="10" id="KW-0805">Transcription regulation</keyword>
<dbReference type="PROSITE" id="PS50280">
    <property type="entry name" value="SET"/>
    <property type="match status" value="1"/>
</dbReference>
<evidence type="ECO:0000256" key="3">
    <source>
        <dbReference type="ARBA" id="ARBA00012178"/>
    </source>
</evidence>
<dbReference type="SMART" id="SM00508">
    <property type="entry name" value="PostSET"/>
    <property type="match status" value="1"/>
</dbReference>
<accession>A0ABR2ZMC8</accession>
<dbReference type="InterPro" id="IPR025788">
    <property type="entry name" value="Set2_fungi"/>
</dbReference>
<feature type="compositionally biased region" description="Low complexity" evidence="15">
    <location>
        <begin position="34"/>
        <end position="56"/>
    </location>
</feature>
<dbReference type="GO" id="GO:0140999">
    <property type="term" value="F:histone H3K4 trimethyltransferase activity"/>
    <property type="evidence" value="ECO:0007669"/>
    <property type="project" value="UniProtKB-EC"/>
</dbReference>
<keyword evidence="7 19" id="KW-0489">Methyltransferase</keyword>
<reference evidence="19 20" key="1">
    <citation type="submission" date="2024-05" db="EMBL/GenBank/DDBJ databases">
        <title>A draft genome resource for the thread blight pathogen Marasmius tenuissimus strain MS-2.</title>
        <authorList>
            <person name="Yulfo-Soto G.E."/>
            <person name="Baruah I.K."/>
            <person name="Amoako-Attah I."/>
            <person name="Bukari Y."/>
            <person name="Meinhardt L.W."/>
            <person name="Bailey B.A."/>
            <person name="Cohen S.P."/>
        </authorList>
    </citation>
    <scope>NUCLEOTIDE SEQUENCE [LARGE SCALE GENOMIC DNA]</scope>
    <source>
        <strain evidence="19 20">MS-2</strain>
    </source>
</reference>
<feature type="region of interest" description="Disordered" evidence="15">
    <location>
        <begin position="606"/>
        <end position="654"/>
    </location>
</feature>
<evidence type="ECO:0000256" key="9">
    <source>
        <dbReference type="ARBA" id="ARBA00022691"/>
    </source>
</evidence>
<dbReference type="PROSITE" id="PS50868">
    <property type="entry name" value="POST_SET"/>
    <property type="match status" value="1"/>
</dbReference>
<dbReference type="Gene3D" id="1.10.1740.100">
    <property type="entry name" value="Set2, Rpb1 interacting domain"/>
    <property type="match status" value="1"/>
</dbReference>
<evidence type="ECO:0000313" key="20">
    <source>
        <dbReference type="Proteomes" id="UP001437256"/>
    </source>
</evidence>
<feature type="compositionally biased region" description="Basic and acidic residues" evidence="15">
    <location>
        <begin position="797"/>
        <end position="812"/>
    </location>
</feature>
<evidence type="ECO:0000256" key="14">
    <source>
        <dbReference type="ARBA" id="ARBA00047545"/>
    </source>
</evidence>
<dbReference type="PROSITE" id="PS51215">
    <property type="entry name" value="AWS"/>
    <property type="match status" value="1"/>
</dbReference>
<organism evidence="19 20">
    <name type="scientific">Marasmius tenuissimus</name>
    <dbReference type="NCBI Taxonomy" id="585030"/>
    <lineage>
        <taxon>Eukaryota</taxon>
        <taxon>Fungi</taxon>
        <taxon>Dikarya</taxon>
        <taxon>Basidiomycota</taxon>
        <taxon>Agaricomycotina</taxon>
        <taxon>Agaricomycetes</taxon>
        <taxon>Agaricomycetidae</taxon>
        <taxon>Agaricales</taxon>
        <taxon>Marasmiineae</taxon>
        <taxon>Marasmiaceae</taxon>
        <taxon>Marasmius</taxon>
    </lineage>
</organism>
<evidence type="ECO:0000256" key="11">
    <source>
        <dbReference type="ARBA" id="ARBA00023163"/>
    </source>
</evidence>
<feature type="region of interest" description="Disordered" evidence="15">
    <location>
        <begin position="517"/>
        <end position="548"/>
    </location>
</feature>
<evidence type="ECO:0000256" key="5">
    <source>
        <dbReference type="ARBA" id="ARBA00022454"/>
    </source>
</evidence>
<proteinExistence type="predicted"/>
<dbReference type="CDD" id="cd19172">
    <property type="entry name" value="SET_SETD2"/>
    <property type="match status" value="1"/>
</dbReference>
<evidence type="ECO:0000256" key="2">
    <source>
        <dbReference type="ARBA" id="ARBA00004286"/>
    </source>
</evidence>
<dbReference type="Pfam" id="PF08236">
    <property type="entry name" value="SRI"/>
    <property type="match status" value="1"/>
</dbReference>
<evidence type="ECO:0000256" key="13">
    <source>
        <dbReference type="ARBA" id="ARBA00030091"/>
    </source>
</evidence>
<feature type="compositionally biased region" description="Pro residues" evidence="15">
    <location>
        <begin position="536"/>
        <end position="548"/>
    </location>
</feature>
<evidence type="ECO:0000259" key="17">
    <source>
        <dbReference type="PROSITE" id="PS50868"/>
    </source>
</evidence>
<evidence type="ECO:0000256" key="7">
    <source>
        <dbReference type="ARBA" id="ARBA00022603"/>
    </source>
</evidence>
<feature type="domain" description="Post-SET" evidence="17">
    <location>
        <begin position="280"/>
        <end position="296"/>
    </location>
</feature>
<feature type="compositionally biased region" description="Basic and acidic residues" evidence="15">
    <location>
        <begin position="625"/>
        <end position="654"/>
    </location>
</feature>
<sequence length="855" mass="96378">MSVKSQSRSPSPLLTDTDEHKYNGSGVGADESESLPNSASSSKTSTPPPTAASTSRKSQKAPPQLIGHLPIARDEALGTFTEMPDNWYQYKSLGRSRELMESMTCECQFIPGDDPDTACGHNSDCINRLTQVECLPDDCRCGDYCQNQRFRKKEYAPIEIVKTEMKGYGLRVEEDLEKDSFIYEYVGDVVNTQSFKKRMRDYANEGIEHFYFMMLQKDEFIDATKNGGIGRFANHSCNPNCYVAKWTVGKTVRMGIYSKRKIKQYEELTFNYNVDRYGHQAQTCYCGEPNCVGFIGGKTQTDVSSMDDLYLDALGITDEDELMEMKGTKKKKGKKIDDPDFMPQMKSIVEKEVPKVVQALRQVQSKKVLYKLLTRIKITEDAPPLRQIMRLRGFSIMKNILEDYAQDLDIISIVLQCMRSWPLVARNKVEDSQVLGSVQELKESDDPEVKEHATGLYEHWQSLEMAYRIPKRTQSEIEEEKKRLALQEKIQTDNELWADVRSSRDYAKRPRFIDVDDKGKPIGNSWPYRRPRSSFRPPPPPLPPTPASPPVIGLSAIEQHIEKQKQQNAAVNSLIAAVAEERAAAEAAAAEQARLAAARAEADALIQSSRNGSSEPVHSSKKKDRGKEKEKNKDKTKDKKKPSQSEAEREANKEKRLQKLVGAIVVKCMSKYAKDIEHELFKKYAKELTEKIAEREKKSSSYKEGKLDTLSDEKTAKIKKYAKEYITNKILRKVGKSGSGRRPSSSKSLSIKPEPSDGTPNSVDLPSNMADLEMDEGEGDADMDMDHDSDSEAEDETSAHIKVENGEPELHGKQNGFGATPIRESSMDIDTPFVKKEEPLELGMDTWGQRPRNGS</sequence>
<keyword evidence="8 19" id="KW-0808">Transferase</keyword>
<dbReference type="InterPro" id="IPR050777">
    <property type="entry name" value="SET2_Histone-Lys_MeTrsfase"/>
</dbReference>
<dbReference type="InterPro" id="IPR038190">
    <property type="entry name" value="SRI_sf"/>
</dbReference>
<comment type="subcellular location">
    <subcellularLocation>
        <location evidence="2">Chromosome</location>
    </subcellularLocation>
    <subcellularLocation>
        <location evidence="1">Nucleus</location>
    </subcellularLocation>
</comment>
<evidence type="ECO:0000259" key="18">
    <source>
        <dbReference type="PROSITE" id="PS51215"/>
    </source>
</evidence>
<keyword evidence="11" id="KW-0804">Transcription</keyword>
<dbReference type="PANTHER" id="PTHR22884">
    <property type="entry name" value="SET DOMAIN PROTEINS"/>
    <property type="match status" value="1"/>
</dbReference>
<gene>
    <name evidence="19" type="primary">SET2</name>
    <name evidence="19" type="ORF">AAF712_011598</name>
</gene>
<evidence type="ECO:0000256" key="4">
    <source>
        <dbReference type="ARBA" id="ARBA00018028"/>
    </source>
</evidence>
<dbReference type="SMART" id="SM00317">
    <property type="entry name" value="SET"/>
    <property type="match status" value="1"/>
</dbReference>
<dbReference type="Gene3D" id="2.170.270.10">
    <property type="entry name" value="SET domain"/>
    <property type="match status" value="1"/>
</dbReference>
<feature type="region of interest" description="Disordered" evidence="15">
    <location>
        <begin position="693"/>
        <end position="714"/>
    </location>
</feature>
<keyword evidence="12" id="KW-0539">Nucleus</keyword>
<evidence type="ECO:0000259" key="16">
    <source>
        <dbReference type="PROSITE" id="PS50280"/>
    </source>
</evidence>
<evidence type="ECO:0000256" key="12">
    <source>
        <dbReference type="ARBA" id="ARBA00023242"/>
    </source>
</evidence>
<dbReference type="Proteomes" id="UP001437256">
    <property type="component" value="Unassembled WGS sequence"/>
</dbReference>
<evidence type="ECO:0000256" key="6">
    <source>
        <dbReference type="ARBA" id="ARBA00022491"/>
    </source>
</evidence>
<feature type="region of interest" description="Disordered" evidence="15">
    <location>
        <begin position="732"/>
        <end position="855"/>
    </location>
</feature>
<dbReference type="GO" id="GO:0032259">
    <property type="term" value="P:methylation"/>
    <property type="evidence" value="ECO:0007669"/>
    <property type="project" value="UniProtKB-KW"/>
</dbReference>